<dbReference type="STRING" id="1109443.G4TBU9"/>
<accession>G4TBU9</accession>
<keyword evidence="7" id="KW-0067">ATP-binding</keyword>
<dbReference type="EC" id="6.1.1.12" evidence="3"/>
<dbReference type="NCBIfam" id="TIGR00458">
    <property type="entry name" value="aspS_nondisc"/>
    <property type="match status" value="1"/>
</dbReference>
<dbReference type="Gene3D" id="3.30.930.10">
    <property type="entry name" value="Bira Bifunctional Protein, Domain 2"/>
    <property type="match status" value="1"/>
</dbReference>
<dbReference type="FunCoup" id="G4TBU9">
    <property type="interactions" value="591"/>
</dbReference>
<keyword evidence="5" id="KW-0436">Ligase</keyword>
<evidence type="ECO:0000256" key="8">
    <source>
        <dbReference type="ARBA" id="ARBA00022917"/>
    </source>
</evidence>
<evidence type="ECO:0000256" key="11">
    <source>
        <dbReference type="SAM" id="MobiDB-lite"/>
    </source>
</evidence>
<dbReference type="InterPro" id="IPR012340">
    <property type="entry name" value="NA-bd_OB-fold"/>
</dbReference>
<evidence type="ECO:0000256" key="10">
    <source>
        <dbReference type="ARBA" id="ARBA00047904"/>
    </source>
</evidence>
<dbReference type="NCBIfam" id="NF003483">
    <property type="entry name" value="PRK05159.1"/>
    <property type="match status" value="1"/>
</dbReference>
<evidence type="ECO:0000259" key="12">
    <source>
        <dbReference type="PROSITE" id="PS50862"/>
    </source>
</evidence>
<dbReference type="Pfam" id="PF00152">
    <property type="entry name" value="tRNA-synt_2"/>
    <property type="match status" value="1"/>
</dbReference>
<dbReference type="FunFam" id="3.30.930.10:FF:000013">
    <property type="entry name" value="Aspartate--tRNA ligase, cytoplasmic"/>
    <property type="match status" value="1"/>
</dbReference>
<comment type="caution">
    <text evidence="13">The sequence shown here is derived from an EMBL/GenBank/DDBJ whole genome shotgun (WGS) entry which is preliminary data.</text>
</comment>
<dbReference type="GO" id="GO:0003723">
    <property type="term" value="F:RNA binding"/>
    <property type="evidence" value="ECO:0007669"/>
    <property type="project" value="TreeGrafter"/>
</dbReference>
<evidence type="ECO:0000313" key="13">
    <source>
        <dbReference type="EMBL" id="CCA68811.1"/>
    </source>
</evidence>
<keyword evidence="8" id="KW-0648">Protein biosynthesis</keyword>
<keyword evidence="9 13" id="KW-0030">Aminoacyl-tRNA synthetase</keyword>
<feature type="compositionally biased region" description="Basic and acidic residues" evidence="11">
    <location>
        <begin position="30"/>
        <end position="51"/>
    </location>
</feature>
<dbReference type="PANTHER" id="PTHR43450">
    <property type="entry name" value="ASPARTYL-TRNA SYNTHETASE"/>
    <property type="match status" value="1"/>
</dbReference>
<dbReference type="GO" id="GO:0005524">
    <property type="term" value="F:ATP binding"/>
    <property type="evidence" value="ECO:0007669"/>
    <property type="project" value="UniProtKB-KW"/>
</dbReference>
<dbReference type="Proteomes" id="UP000007148">
    <property type="component" value="Unassembled WGS sequence"/>
</dbReference>
<comment type="subcellular location">
    <subcellularLocation>
        <location evidence="1">Cytoplasm</location>
    </subcellularLocation>
</comment>
<feature type="region of interest" description="Disordered" evidence="11">
    <location>
        <begin position="1"/>
        <end position="58"/>
    </location>
</feature>
<dbReference type="GO" id="GO:0004815">
    <property type="term" value="F:aspartate-tRNA ligase activity"/>
    <property type="evidence" value="ECO:0007669"/>
    <property type="project" value="UniProtKB-EC"/>
</dbReference>
<dbReference type="CDD" id="cd00776">
    <property type="entry name" value="AsxRS_core"/>
    <property type="match status" value="1"/>
</dbReference>
<dbReference type="OrthoDB" id="372395at2759"/>
<dbReference type="InterPro" id="IPR002312">
    <property type="entry name" value="Asp/Asn-tRNA-synth_IIb"/>
</dbReference>
<dbReference type="HAMAP" id="MF_02075">
    <property type="entry name" value="Asp_tRNA_synth_type2"/>
    <property type="match status" value="1"/>
</dbReference>
<evidence type="ECO:0000256" key="1">
    <source>
        <dbReference type="ARBA" id="ARBA00004496"/>
    </source>
</evidence>
<dbReference type="HOGENOM" id="CLU_004553_2_1_1"/>
<dbReference type="Gene3D" id="2.40.50.140">
    <property type="entry name" value="Nucleic acid-binding proteins"/>
    <property type="match status" value="1"/>
</dbReference>
<comment type="similarity">
    <text evidence="2">Belongs to the class-II aminoacyl-tRNA synthetase family. Type 2 subfamily.</text>
</comment>
<dbReference type="GO" id="GO:0017101">
    <property type="term" value="C:aminoacyl-tRNA synthetase multienzyme complex"/>
    <property type="evidence" value="ECO:0007669"/>
    <property type="project" value="TreeGrafter"/>
</dbReference>
<evidence type="ECO:0000256" key="3">
    <source>
        <dbReference type="ARBA" id="ARBA00012841"/>
    </source>
</evidence>
<dbReference type="SUPFAM" id="SSF55681">
    <property type="entry name" value="Class II aaRS and biotin synthetases"/>
    <property type="match status" value="1"/>
</dbReference>
<keyword evidence="6" id="KW-0547">Nucleotide-binding</keyword>
<evidence type="ECO:0000256" key="2">
    <source>
        <dbReference type="ARBA" id="ARBA00005312"/>
    </source>
</evidence>
<feature type="compositionally biased region" description="Polar residues" evidence="11">
    <location>
        <begin position="1"/>
        <end position="12"/>
    </location>
</feature>
<name>G4TBU9_SERID</name>
<dbReference type="eggNOG" id="KOG0556">
    <property type="taxonomic scope" value="Eukaryota"/>
</dbReference>
<dbReference type="OMA" id="WVHEIRD"/>
<gene>
    <name evidence="13" type="ORF">PIIN_02673</name>
</gene>
<evidence type="ECO:0000256" key="5">
    <source>
        <dbReference type="ARBA" id="ARBA00022598"/>
    </source>
</evidence>
<evidence type="ECO:0000256" key="4">
    <source>
        <dbReference type="ARBA" id="ARBA00022490"/>
    </source>
</evidence>
<dbReference type="PROSITE" id="PS50862">
    <property type="entry name" value="AA_TRNA_LIGASE_II"/>
    <property type="match status" value="1"/>
</dbReference>
<proteinExistence type="inferred from homology"/>
<organism evidence="13 14">
    <name type="scientific">Serendipita indica (strain DSM 11827)</name>
    <name type="common">Root endophyte fungus</name>
    <name type="synonym">Piriformospora indica</name>
    <dbReference type="NCBI Taxonomy" id="1109443"/>
    <lineage>
        <taxon>Eukaryota</taxon>
        <taxon>Fungi</taxon>
        <taxon>Dikarya</taxon>
        <taxon>Basidiomycota</taxon>
        <taxon>Agaricomycotina</taxon>
        <taxon>Agaricomycetes</taxon>
        <taxon>Sebacinales</taxon>
        <taxon>Serendipitaceae</taxon>
        <taxon>Serendipita</taxon>
    </lineage>
</organism>
<dbReference type="GO" id="GO:0006422">
    <property type="term" value="P:aspartyl-tRNA aminoacylation"/>
    <property type="evidence" value="ECO:0007669"/>
    <property type="project" value="InterPro"/>
</dbReference>
<keyword evidence="4" id="KW-0963">Cytoplasm</keyword>
<dbReference type="InterPro" id="IPR004364">
    <property type="entry name" value="Aa-tRNA-synt_II"/>
</dbReference>
<dbReference type="AlphaFoldDB" id="G4TBU9"/>
<evidence type="ECO:0000256" key="7">
    <source>
        <dbReference type="ARBA" id="ARBA00022840"/>
    </source>
</evidence>
<evidence type="ECO:0000256" key="9">
    <source>
        <dbReference type="ARBA" id="ARBA00023146"/>
    </source>
</evidence>
<dbReference type="PRINTS" id="PR01042">
    <property type="entry name" value="TRNASYNTHASP"/>
</dbReference>
<dbReference type="InterPro" id="IPR045864">
    <property type="entry name" value="aa-tRNA-synth_II/BPL/LPL"/>
</dbReference>
<evidence type="ECO:0000313" key="14">
    <source>
        <dbReference type="Proteomes" id="UP000007148"/>
    </source>
</evidence>
<protein>
    <recommendedName>
        <fullName evidence="3">aspartate--tRNA ligase</fullName>
        <ecNumber evidence="3">6.1.1.12</ecNumber>
    </recommendedName>
</protein>
<dbReference type="SUPFAM" id="SSF50249">
    <property type="entry name" value="Nucleic acid-binding proteins"/>
    <property type="match status" value="1"/>
</dbReference>
<dbReference type="EMBL" id="CAFZ01000040">
    <property type="protein sequence ID" value="CCA68811.1"/>
    <property type="molecule type" value="Genomic_DNA"/>
</dbReference>
<comment type="catalytic activity">
    <reaction evidence="10">
        <text>tRNA(Asp) + L-aspartate + ATP = L-aspartyl-tRNA(Asp) + AMP + diphosphate</text>
        <dbReference type="Rhea" id="RHEA:19649"/>
        <dbReference type="Rhea" id="RHEA-COMP:9660"/>
        <dbReference type="Rhea" id="RHEA-COMP:9678"/>
        <dbReference type="ChEBI" id="CHEBI:29991"/>
        <dbReference type="ChEBI" id="CHEBI:30616"/>
        <dbReference type="ChEBI" id="CHEBI:33019"/>
        <dbReference type="ChEBI" id="CHEBI:78442"/>
        <dbReference type="ChEBI" id="CHEBI:78516"/>
        <dbReference type="ChEBI" id="CHEBI:456215"/>
        <dbReference type="EC" id="6.1.1.12"/>
    </reaction>
</comment>
<evidence type="ECO:0000256" key="6">
    <source>
        <dbReference type="ARBA" id="ARBA00022741"/>
    </source>
</evidence>
<dbReference type="GO" id="GO:0005829">
    <property type="term" value="C:cytosol"/>
    <property type="evidence" value="ECO:0007669"/>
    <property type="project" value="TreeGrafter"/>
</dbReference>
<reference evidence="13 14" key="1">
    <citation type="journal article" date="2011" name="PLoS Pathog.">
        <title>Endophytic Life Strategies Decoded by Genome and Transcriptome Analyses of the Mutualistic Root Symbiont Piriformospora indica.</title>
        <authorList>
            <person name="Zuccaro A."/>
            <person name="Lahrmann U."/>
            <person name="Guldener U."/>
            <person name="Langen G."/>
            <person name="Pfiffi S."/>
            <person name="Biedenkopf D."/>
            <person name="Wong P."/>
            <person name="Samans B."/>
            <person name="Grimm C."/>
            <person name="Basiewicz M."/>
            <person name="Murat C."/>
            <person name="Martin F."/>
            <person name="Kogel K.H."/>
        </authorList>
    </citation>
    <scope>NUCLEOTIDE SEQUENCE [LARGE SCALE GENOMIC DNA]</scope>
    <source>
        <strain evidence="13 14">DSM 11827</strain>
    </source>
</reference>
<dbReference type="PANTHER" id="PTHR43450:SF1">
    <property type="entry name" value="ASPARTATE--TRNA LIGASE, CYTOPLASMIC"/>
    <property type="match status" value="1"/>
</dbReference>
<feature type="domain" description="Aminoacyl-transfer RNA synthetases class-II family profile" evidence="12">
    <location>
        <begin position="243"/>
        <end position="553"/>
    </location>
</feature>
<keyword evidence="14" id="KW-1185">Reference proteome</keyword>
<dbReference type="CDD" id="cd04320">
    <property type="entry name" value="AspRS_cyto_N"/>
    <property type="match status" value="1"/>
</dbReference>
<sequence>MSDAQASASTQEPLVEDPAAPSKSALKKKAKEEEKARKAEERKRKEEEAKAAKAAADSVDVAADSYGRLPLHQSQDDTPKEPFKRLETIGSEDVGKTITFRARLANSRQQGNKMLFCEFRQSLVSIQGLLELNENKEGKPLVSKQMMKFCAAITLESLVLVEGKVTAVDKPVESTTIKNFEVHIGKMWTVIAVNPLPIQITAATQPPPAEDASEEAKQATIGLDTRLNYRVIDLRTRTNQAIFRIRSGVKHLFREYLDARGFIEFETPKLQGAMTESGASVFNVKYFERPAFLAQSPQLAKQMIVSGDFDRMYEIGPVFRAENSWGPRHMTEFTGMDIEMAIEHHYHEVVSLLEDMLIFIFHGLNKRFGQPGGEIEWVRKQWPSEPFVVPEKAVRLRFSEGIQMLREAGRDLEELEDLGTEDEKMLGRLVKERYNTDFFVLDKFPAKIRPFYTMPDPHDPRYSNSYDFFMRGQEILSGAQRVHDAELLKQQMAKVVPPIDPSIMKDYINAFEYGAPPHAGAGLGLDRIVQFFLNLPNIRLAVAFPRDPGRIEP</sequence>
<dbReference type="InParanoid" id="G4TBU9"/>
<dbReference type="InterPro" id="IPR004523">
    <property type="entry name" value="Asp-tRNA_synthase_2"/>
</dbReference>
<dbReference type="InterPro" id="IPR006195">
    <property type="entry name" value="aa-tRNA-synth_II"/>
</dbReference>